<evidence type="ECO:0000313" key="2">
    <source>
        <dbReference type="Proteomes" id="UP000546917"/>
    </source>
</evidence>
<organism evidence="1 2">
    <name type="scientific">Ferroplasma acidiphilum</name>
    <dbReference type="NCBI Taxonomy" id="74969"/>
    <lineage>
        <taxon>Archaea</taxon>
        <taxon>Methanobacteriati</taxon>
        <taxon>Thermoplasmatota</taxon>
        <taxon>Thermoplasmata</taxon>
        <taxon>Thermoplasmatales</taxon>
        <taxon>Ferroplasmaceae</taxon>
        <taxon>Ferroplasma</taxon>
    </lineage>
</organism>
<evidence type="ECO:0000313" key="1">
    <source>
        <dbReference type="EMBL" id="NOL60292.1"/>
    </source>
</evidence>
<proteinExistence type="predicted"/>
<gene>
    <name evidence="1" type="ORF">HLB00_05525</name>
</gene>
<protein>
    <submittedName>
        <fullName evidence="1">Uncharacterized protein</fullName>
    </submittedName>
</protein>
<dbReference type="AlphaFoldDB" id="A0A7K4FML0"/>
<dbReference type="Proteomes" id="UP000546917">
    <property type="component" value="Unassembled WGS sequence"/>
</dbReference>
<comment type="caution">
    <text evidence="1">The sequence shown here is derived from an EMBL/GenBank/DDBJ whole genome shotgun (WGS) entry which is preliminary data.</text>
</comment>
<sequence length="149" mass="17396">MNLNELGKFKIEKGEDYNFARKDGLDLSYYTLIRVSGSKPSPCYAVPSHLYKYSEHELGLYLKDHKIYWRKLGKLLGIDVEISDNEVVFVFPATRFTEVAKTIRLVKSRARKTALSQTERENAASRLTAYYKNTEHRKEKQGKNIDEWQ</sequence>
<name>A0A7K4FML0_9ARCH</name>
<accession>A0A7K4FML0</accession>
<reference evidence="1 2" key="1">
    <citation type="submission" date="2020-05" db="EMBL/GenBank/DDBJ databases">
        <authorList>
            <person name="Zhang R."/>
        </authorList>
    </citation>
    <scope>NUCLEOTIDE SEQUENCE [LARGE SCALE GENOMIC DNA]</scope>
    <source>
        <strain evidence="1 2">DSM 28986</strain>
    </source>
</reference>
<dbReference type="EMBL" id="JABGBP010000185">
    <property type="protein sequence ID" value="NOL60292.1"/>
    <property type="molecule type" value="Genomic_DNA"/>
</dbReference>
<dbReference type="RefSeq" id="WP_171481650.1">
    <property type="nucleotide sequence ID" value="NZ_JABGBP010000185.1"/>
</dbReference>